<reference evidence="2 3" key="1">
    <citation type="journal article" date="2024" name="Commun. Biol.">
        <title>Comparative genomic analysis of thermophilic fungi reveals convergent evolutionary adaptations and gene losses.</title>
        <authorList>
            <person name="Steindorff A.S."/>
            <person name="Aguilar-Pontes M.V."/>
            <person name="Robinson A.J."/>
            <person name="Andreopoulos B."/>
            <person name="LaButti K."/>
            <person name="Kuo A."/>
            <person name="Mondo S."/>
            <person name="Riley R."/>
            <person name="Otillar R."/>
            <person name="Haridas S."/>
            <person name="Lipzen A."/>
            <person name="Grimwood J."/>
            <person name="Schmutz J."/>
            <person name="Clum A."/>
            <person name="Reid I.D."/>
            <person name="Moisan M.C."/>
            <person name="Butler G."/>
            <person name="Nguyen T.T.M."/>
            <person name="Dewar K."/>
            <person name="Conant G."/>
            <person name="Drula E."/>
            <person name="Henrissat B."/>
            <person name="Hansel C."/>
            <person name="Singer S."/>
            <person name="Hutchinson M.I."/>
            <person name="de Vries R.P."/>
            <person name="Natvig D.O."/>
            <person name="Powell A.J."/>
            <person name="Tsang A."/>
            <person name="Grigoriev I.V."/>
        </authorList>
    </citation>
    <scope>NUCLEOTIDE SEQUENCE [LARGE SCALE GENOMIC DNA]</scope>
    <source>
        <strain evidence="2 3">ATCC 24622</strain>
    </source>
</reference>
<sequence>MSMDAAIYFHPNGCGSGDGVVTLVEPGALAVGVCAFNDGAFPNTPAGGYEIQGMPPTVSVTIRQGPPDGELCGQEIIVVEAQNGCYDLPNLSDRIWWEFCNTGKDCPGVVAQRSYPPPRGLSSKRTPTTSSATRADRRDLGVIYTDDKGDYLLSSTGQRVPVIYRNETEMEAELAKNSVVSKRQSTTFTPPDGCVLDSSTCQSLADSGSLKALCVDCEQGLGNGVKASNGPSIDCRNSGGPCPVTFTDTVTVTDTIDSSITFGATIGDTGKDGGSGTASFGFGVSVSVATSTATAVGLLIPQGKIGYIQFRPQAMLGTVVTTSSNGNVCDSLGLNKICGASPGILVSSSNDADGQYSVVLTS</sequence>
<gene>
    <name evidence="2" type="ORF">VTK73DRAFT_419</name>
</gene>
<accession>A0ABR3VV95</accession>
<protein>
    <submittedName>
        <fullName evidence="2">Uncharacterized protein</fullName>
    </submittedName>
</protein>
<feature type="compositionally biased region" description="Polar residues" evidence="1">
    <location>
        <begin position="123"/>
        <end position="133"/>
    </location>
</feature>
<feature type="region of interest" description="Disordered" evidence="1">
    <location>
        <begin position="115"/>
        <end position="134"/>
    </location>
</feature>
<evidence type="ECO:0000313" key="3">
    <source>
        <dbReference type="Proteomes" id="UP001586593"/>
    </source>
</evidence>
<proteinExistence type="predicted"/>
<dbReference type="EMBL" id="JAZHXJ010001071">
    <property type="protein sequence ID" value="KAL1845869.1"/>
    <property type="molecule type" value="Genomic_DNA"/>
</dbReference>
<organism evidence="2 3">
    <name type="scientific">Phialemonium thermophilum</name>
    <dbReference type="NCBI Taxonomy" id="223376"/>
    <lineage>
        <taxon>Eukaryota</taxon>
        <taxon>Fungi</taxon>
        <taxon>Dikarya</taxon>
        <taxon>Ascomycota</taxon>
        <taxon>Pezizomycotina</taxon>
        <taxon>Sordariomycetes</taxon>
        <taxon>Sordariomycetidae</taxon>
        <taxon>Cephalothecales</taxon>
        <taxon>Cephalothecaceae</taxon>
        <taxon>Phialemonium</taxon>
    </lineage>
</organism>
<evidence type="ECO:0000313" key="2">
    <source>
        <dbReference type="EMBL" id="KAL1845869.1"/>
    </source>
</evidence>
<dbReference type="Proteomes" id="UP001586593">
    <property type="component" value="Unassembled WGS sequence"/>
</dbReference>
<comment type="caution">
    <text evidence="2">The sequence shown here is derived from an EMBL/GenBank/DDBJ whole genome shotgun (WGS) entry which is preliminary data.</text>
</comment>
<name>A0ABR3VV95_9PEZI</name>
<keyword evidence="3" id="KW-1185">Reference proteome</keyword>
<evidence type="ECO:0000256" key="1">
    <source>
        <dbReference type="SAM" id="MobiDB-lite"/>
    </source>
</evidence>